<organism evidence="2 3">
    <name type="scientific">Arabis alpina</name>
    <name type="common">Alpine rock-cress</name>
    <dbReference type="NCBI Taxonomy" id="50452"/>
    <lineage>
        <taxon>Eukaryota</taxon>
        <taxon>Viridiplantae</taxon>
        <taxon>Streptophyta</taxon>
        <taxon>Embryophyta</taxon>
        <taxon>Tracheophyta</taxon>
        <taxon>Spermatophyta</taxon>
        <taxon>Magnoliopsida</taxon>
        <taxon>eudicotyledons</taxon>
        <taxon>Gunneridae</taxon>
        <taxon>Pentapetalae</taxon>
        <taxon>rosids</taxon>
        <taxon>malvids</taxon>
        <taxon>Brassicales</taxon>
        <taxon>Brassicaceae</taxon>
        <taxon>Arabideae</taxon>
        <taxon>Arabis</taxon>
    </lineage>
</organism>
<proteinExistence type="predicted"/>
<dbReference type="EMBL" id="CM002875">
    <property type="protein sequence ID" value="KFK29265.1"/>
    <property type="molecule type" value="Genomic_DNA"/>
</dbReference>
<reference evidence="3" key="1">
    <citation type="journal article" date="2015" name="Nat. Plants">
        <title>Genome expansion of Arabis alpina linked with retrotransposition and reduced symmetric DNA methylation.</title>
        <authorList>
            <person name="Willing E.M."/>
            <person name="Rawat V."/>
            <person name="Mandakova T."/>
            <person name="Maumus F."/>
            <person name="James G.V."/>
            <person name="Nordstroem K.J."/>
            <person name="Becker C."/>
            <person name="Warthmann N."/>
            <person name="Chica C."/>
            <person name="Szarzynska B."/>
            <person name="Zytnicki M."/>
            <person name="Albani M.C."/>
            <person name="Kiefer C."/>
            <person name="Bergonzi S."/>
            <person name="Castaings L."/>
            <person name="Mateos J.L."/>
            <person name="Berns M.C."/>
            <person name="Bujdoso N."/>
            <person name="Piofczyk T."/>
            <person name="de Lorenzo L."/>
            <person name="Barrero-Sicilia C."/>
            <person name="Mateos I."/>
            <person name="Piednoel M."/>
            <person name="Hagmann J."/>
            <person name="Chen-Min-Tao R."/>
            <person name="Iglesias-Fernandez R."/>
            <person name="Schuster S.C."/>
            <person name="Alonso-Blanco C."/>
            <person name="Roudier F."/>
            <person name="Carbonero P."/>
            <person name="Paz-Ares J."/>
            <person name="Davis S.J."/>
            <person name="Pecinka A."/>
            <person name="Quesneville H."/>
            <person name="Colot V."/>
            <person name="Lysak M.A."/>
            <person name="Weigel D."/>
            <person name="Coupland G."/>
            <person name="Schneeberger K."/>
        </authorList>
    </citation>
    <scope>NUCLEOTIDE SEQUENCE [LARGE SCALE GENOMIC DNA]</scope>
    <source>
        <strain evidence="3">cv. Pajares</strain>
    </source>
</reference>
<name>A0A087GHB3_ARAAL</name>
<gene>
    <name evidence="2" type="ordered locus">AALP_Aa7g110400</name>
</gene>
<sequence length="97" mass="9794">MVMVVAGECTRGTTPAEWCFGECRDGGRWTELRGRSGGFGGGGGSSGSGKGSGGYGGGFGSEAHVVERSKSGGFGRGAIDVNLLVTTPRKLMALYEG</sequence>
<evidence type="ECO:0000313" key="3">
    <source>
        <dbReference type="Proteomes" id="UP000029120"/>
    </source>
</evidence>
<keyword evidence="3" id="KW-1185">Reference proteome</keyword>
<protein>
    <submittedName>
        <fullName evidence="2">Uncharacterized protein</fullName>
    </submittedName>
</protein>
<dbReference type="Gramene" id="KFK29265">
    <property type="protein sequence ID" value="KFK29265"/>
    <property type="gene ID" value="AALP_AA7G110400"/>
</dbReference>
<evidence type="ECO:0000313" key="2">
    <source>
        <dbReference type="EMBL" id="KFK29265.1"/>
    </source>
</evidence>
<evidence type="ECO:0000256" key="1">
    <source>
        <dbReference type="SAM" id="MobiDB-lite"/>
    </source>
</evidence>
<accession>A0A087GHB3</accession>
<dbReference type="Proteomes" id="UP000029120">
    <property type="component" value="Chromosome 7"/>
</dbReference>
<dbReference type="AlphaFoldDB" id="A0A087GHB3"/>
<feature type="compositionally biased region" description="Gly residues" evidence="1">
    <location>
        <begin position="35"/>
        <end position="55"/>
    </location>
</feature>
<feature type="region of interest" description="Disordered" evidence="1">
    <location>
        <begin position="34"/>
        <end position="55"/>
    </location>
</feature>